<organism evidence="7 8">
    <name type="scientific">Stachybotrys elegans</name>
    <dbReference type="NCBI Taxonomy" id="80388"/>
    <lineage>
        <taxon>Eukaryota</taxon>
        <taxon>Fungi</taxon>
        <taxon>Dikarya</taxon>
        <taxon>Ascomycota</taxon>
        <taxon>Pezizomycotina</taxon>
        <taxon>Sordariomycetes</taxon>
        <taxon>Hypocreomycetidae</taxon>
        <taxon>Hypocreales</taxon>
        <taxon>Stachybotryaceae</taxon>
        <taxon>Stachybotrys</taxon>
    </lineage>
</organism>
<dbReference type="PANTHER" id="PTHR23507:SF1">
    <property type="entry name" value="FI18259P1-RELATED"/>
    <property type="match status" value="1"/>
</dbReference>
<evidence type="ECO:0000313" key="7">
    <source>
        <dbReference type="EMBL" id="KAH7305250.1"/>
    </source>
</evidence>
<keyword evidence="4 6" id="KW-0472">Membrane</keyword>
<feature type="transmembrane region" description="Helical" evidence="6">
    <location>
        <begin position="171"/>
        <end position="196"/>
    </location>
</feature>
<feature type="transmembrane region" description="Helical" evidence="6">
    <location>
        <begin position="33"/>
        <end position="50"/>
    </location>
</feature>
<evidence type="ECO:0000256" key="3">
    <source>
        <dbReference type="ARBA" id="ARBA00022989"/>
    </source>
</evidence>
<dbReference type="OrthoDB" id="194139at2759"/>
<dbReference type="Proteomes" id="UP000813444">
    <property type="component" value="Unassembled WGS sequence"/>
</dbReference>
<accession>A0A8K0WK41</accession>
<evidence type="ECO:0000256" key="4">
    <source>
        <dbReference type="ARBA" id="ARBA00023136"/>
    </source>
</evidence>
<feature type="transmembrane region" description="Helical" evidence="6">
    <location>
        <begin position="458"/>
        <end position="482"/>
    </location>
</feature>
<feature type="transmembrane region" description="Helical" evidence="6">
    <location>
        <begin position="398"/>
        <end position="416"/>
    </location>
</feature>
<comment type="subcellular location">
    <subcellularLocation>
        <location evidence="1">Membrane</location>
        <topology evidence="1">Multi-pass membrane protein</topology>
    </subcellularLocation>
</comment>
<evidence type="ECO:0000256" key="1">
    <source>
        <dbReference type="ARBA" id="ARBA00004141"/>
    </source>
</evidence>
<dbReference type="InterPro" id="IPR036259">
    <property type="entry name" value="MFS_trans_sf"/>
</dbReference>
<keyword evidence="2 6" id="KW-0812">Transmembrane</keyword>
<dbReference type="PANTHER" id="PTHR23507">
    <property type="entry name" value="ZGC:174356"/>
    <property type="match status" value="1"/>
</dbReference>
<proteinExistence type="predicted"/>
<feature type="transmembrane region" description="Helical" evidence="6">
    <location>
        <begin position="141"/>
        <end position="159"/>
    </location>
</feature>
<dbReference type="Gene3D" id="1.20.1250.20">
    <property type="entry name" value="MFS general substrate transporter like domains"/>
    <property type="match status" value="1"/>
</dbReference>
<protein>
    <submittedName>
        <fullName evidence="7">Major facilitator superfamily domain-containing protein</fullName>
    </submittedName>
</protein>
<feature type="region of interest" description="Disordered" evidence="5">
    <location>
        <begin position="270"/>
        <end position="303"/>
    </location>
</feature>
<dbReference type="EMBL" id="JAGPNK010000019">
    <property type="protein sequence ID" value="KAH7305250.1"/>
    <property type="molecule type" value="Genomic_DNA"/>
</dbReference>
<feature type="transmembrane region" description="Helical" evidence="6">
    <location>
        <begin position="208"/>
        <end position="231"/>
    </location>
</feature>
<dbReference type="SUPFAM" id="SSF103473">
    <property type="entry name" value="MFS general substrate transporter"/>
    <property type="match status" value="1"/>
</dbReference>
<gene>
    <name evidence="7" type="ORF">B0I35DRAFT_484012</name>
</gene>
<evidence type="ECO:0000313" key="8">
    <source>
        <dbReference type="Proteomes" id="UP000813444"/>
    </source>
</evidence>
<feature type="transmembrane region" description="Helical" evidence="6">
    <location>
        <begin position="422"/>
        <end position="446"/>
    </location>
</feature>
<dbReference type="Pfam" id="PF07690">
    <property type="entry name" value="MFS_1"/>
    <property type="match status" value="1"/>
</dbReference>
<name>A0A8K0WK41_9HYPO</name>
<dbReference type="InterPro" id="IPR011701">
    <property type="entry name" value="MFS"/>
</dbReference>
<evidence type="ECO:0000256" key="2">
    <source>
        <dbReference type="ARBA" id="ARBA00022692"/>
    </source>
</evidence>
<evidence type="ECO:0000256" key="6">
    <source>
        <dbReference type="SAM" id="Phobius"/>
    </source>
</evidence>
<evidence type="ECO:0000256" key="5">
    <source>
        <dbReference type="SAM" id="MobiDB-lite"/>
    </source>
</evidence>
<feature type="transmembrane region" description="Helical" evidence="6">
    <location>
        <begin position="494"/>
        <end position="515"/>
    </location>
</feature>
<feature type="transmembrane region" description="Helical" evidence="6">
    <location>
        <begin position="324"/>
        <end position="348"/>
    </location>
</feature>
<sequence>MTGHQADAARGEHREDSPLIAPDVRDKRLDKRANEALLILTVVVLFVALGDELLDSPMTRITEAVICYRHYEHADPSKLLIGRDGIGPGAIGGVDERHCKADAVQSELALLRGWQYSFDSIPGLLLAVPIGWAADRYGRKPFGLVALAGFVLQGAWPQFVTWFWQAFDIRAVWLSTFSGLMAGGIDVANTLFFVMVSDVASEARRADIFFQMGAFGLGAMLTMPPLSAWLMQISSPWIPALMGTMLKVAGVVALSFCPETLCFHDKQSEASLGQPQPSGGSNDNNDGDHDNDGMHPSSRKQGWKGSWLDKLGESVTFLRNDWRVAALIVVFFGHALVGRGRLLVLQYASRRYSLSISEATLLSTARTVVMFLLYLAIFPCISKFMMRRPLAMSAQKKDLYLARASYILSSVGWSLVGAAPNIPLAAVSLGIAALGQGTTLLTRSFLASLLPPHQIARAYSLISVVEMVGGMLGSPALAAIFAHGLSLGGQWIGLPFFVIGLVSAAFTLVMFAVGLRRNEIGCAEET</sequence>
<dbReference type="GO" id="GO:0016020">
    <property type="term" value="C:membrane"/>
    <property type="evidence" value="ECO:0007669"/>
    <property type="project" value="UniProtKB-SubCell"/>
</dbReference>
<reference evidence="7" key="1">
    <citation type="journal article" date="2021" name="Nat. Commun.">
        <title>Genetic determinants of endophytism in the Arabidopsis root mycobiome.</title>
        <authorList>
            <person name="Mesny F."/>
            <person name="Miyauchi S."/>
            <person name="Thiergart T."/>
            <person name="Pickel B."/>
            <person name="Atanasova L."/>
            <person name="Karlsson M."/>
            <person name="Huettel B."/>
            <person name="Barry K.W."/>
            <person name="Haridas S."/>
            <person name="Chen C."/>
            <person name="Bauer D."/>
            <person name="Andreopoulos W."/>
            <person name="Pangilinan J."/>
            <person name="LaButti K."/>
            <person name="Riley R."/>
            <person name="Lipzen A."/>
            <person name="Clum A."/>
            <person name="Drula E."/>
            <person name="Henrissat B."/>
            <person name="Kohler A."/>
            <person name="Grigoriev I.V."/>
            <person name="Martin F.M."/>
            <person name="Hacquard S."/>
        </authorList>
    </citation>
    <scope>NUCLEOTIDE SEQUENCE</scope>
    <source>
        <strain evidence="7">MPI-CAGE-CH-0235</strain>
    </source>
</reference>
<dbReference type="AlphaFoldDB" id="A0A8K0WK41"/>
<keyword evidence="8" id="KW-1185">Reference proteome</keyword>
<comment type="caution">
    <text evidence="7">The sequence shown here is derived from an EMBL/GenBank/DDBJ whole genome shotgun (WGS) entry which is preliminary data.</text>
</comment>
<keyword evidence="3 6" id="KW-1133">Transmembrane helix</keyword>
<dbReference type="GO" id="GO:0022857">
    <property type="term" value="F:transmembrane transporter activity"/>
    <property type="evidence" value="ECO:0007669"/>
    <property type="project" value="InterPro"/>
</dbReference>